<organism evidence="1">
    <name type="scientific">viral metagenome</name>
    <dbReference type="NCBI Taxonomy" id="1070528"/>
    <lineage>
        <taxon>unclassified sequences</taxon>
        <taxon>metagenomes</taxon>
        <taxon>organismal metagenomes</taxon>
    </lineage>
</organism>
<name>A0A6C0HVQ9_9ZZZZ</name>
<protein>
    <recommendedName>
        <fullName evidence="2">UBC core domain-containing protein</fullName>
    </recommendedName>
</protein>
<reference evidence="1" key="1">
    <citation type="journal article" date="2020" name="Nature">
        <title>Giant virus diversity and host interactions through global metagenomics.</title>
        <authorList>
            <person name="Schulz F."/>
            <person name="Roux S."/>
            <person name="Paez-Espino D."/>
            <person name="Jungbluth S."/>
            <person name="Walsh D.A."/>
            <person name="Denef V.J."/>
            <person name="McMahon K.D."/>
            <person name="Konstantinidis K.T."/>
            <person name="Eloe-Fadrosh E.A."/>
            <person name="Kyrpides N.C."/>
            <person name="Woyke T."/>
        </authorList>
    </citation>
    <scope>NUCLEOTIDE SEQUENCE</scope>
    <source>
        <strain evidence="1">GVMAG-M-3300023184-178</strain>
    </source>
</reference>
<sequence>MSITRRVMNEINELVPINKKINITFEETCITIIINNRTIILSPAYPFKSPDVFINNNKYTRFLYPPTNRIFKHMSELNIGCVCCSSIITKSINWVPTNTIQHVLDEVVRVNNIKMKVKYSIAIEEICLLIQRITRKSINIDRVFLEFLFDF</sequence>
<dbReference type="AlphaFoldDB" id="A0A6C0HVQ9"/>
<proteinExistence type="predicted"/>
<dbReference type="EMBL" id="MN740028">
    <property type="protein sequence ID" value="QHT84811.1"/>
    <property type="molecule type" value="Genomic_DNA"/>
</dbReference>
<evidence type="ECO:0008006" key="2">
    <source>
        <dbReference type="Google" id="ProtNLM"/>
    </source>
</evidence>
<accession>A0A6C0HVQ9</accession>
<evidence type="ECO:0000313" key="1">
    <source>
        <dbReference type="EMBL" id="QHT84811.1"/>
    </source>
</evidence>